<feature type="transmembrane region" description="Helical" evidence="8">
    <location>
        <begin position="273"/>
        <end position="290"/>
    </location>
</feature>
<dbReference type="EMBL" id="QZFU01000036">
    <property type="protein sequence ID" value="RJO70970.1"/>
    <property type="molecule type" value="Genomic_DNA"/>
</dbReference>
<organism evidence="9 10">
    <name type="scientific">Nocardia panacis</name>
    <dbReference type="NCBI Taxonomy" id="2340916"/>
    <lineage>
        <taxon>Bacteria</taxon>
        <taxon>Bacillati</taxon>
        <taxon>Actinomycetota</taxon>
        <taxon>Actinomycetes</taxon>
        <taxon>Mycobacteriales</taxon>
        <taxon>Nocardiaceae</taxon>
        <taxon>Nocardia</taxon>
    </lineage>
</organism>
<evidence type="ECO:0000256" key="2">
    <source>
        <dbReference type="ARBA" id="ARBA00022475"/>
    </source>
</evidence>
<evidence type="ECO:0000256" key="5">
    <source>
        <dbReference type="ARBA" id="ARBA00022989"/>
    </source>
</evidence>
<feature type="transmembrane region" description="Helical" evidence="8">
    <location>
        <begin position="20"/>
        <end position="37"/>
    </location>
</feature>
<evidence type="ECO:0000313" key="9">
    <source>
        <dbReference type="EMBL" id="RJO70970.1"/>
    </source>
</evidence>
<feature type="transmembrane region" description="Helical" evidence="8">
    <location>
        <begin position="77"/>
        <end position="99"/>
    </location>
</feature>
<reference evidence="9 10" key="1">
    <citation type="submission" date="2018-09" db="EMBL/GenBank/DDBJ databases">
        <title>YIM PH21274 draft genome.</title>
        <authorList>
            <person name="Miao C."/>
        </authorList>
    </citation>
    <scope>NUCLEOTIDE SEQUENCE [LARGE SCALE GENOMIC DNA]</scope>
    <source>
        <strain evidence="9 10">YIM PH 21724</strain>
    </source>
</reference>
<dbReference type="OrthoDB" id="9774600at2"/>
<keyword evidence="10" id="KW-1185">Reference proteome</keyword>
<comment type="similarity">
    <text evidence="7">Belongs to the glycosyltransferase 87 family.</text>
</comment>
<evidence type="ECO:0000256" key="8">
    <source>
        <dbReference type="SAM" id="Phobius"/>
    </source>
</evidence>
<keyword evidence="2" id="KW-1003">Cell membrane</keyword>
<feature type="transmembrane region" description="Helical" evidence="8">
    <location>
        <begin position="344"/>
        <end position="361"/>
    </location>
</feature>
<protein>
    <submittedName>
        <fullName evidence="9">DUF2029 domain-containing protein</fullName>
    </submittedName>
</protein>
<keyword evidence="6 8" id="KW-0472">Membrane</keyword>
<accession>A0A3A4KBW2</accession>
<dbReference type="Pfam" id="PF09594">
    <property type="entry name" value="GT87"/>
    <property type="match status" value="1"/>
</dbReference>
<dbReference type="Proteomes" id="UP000266677">
    <property type="component" value="Unassembled WGS sequence"/>
</dbReference>
<keyword evidence="5 8" id="KW-1133">Transmembrane helix</keyword>
<keyword evidence="3" id="KW-0808">Transferase</keyword>
<proteinExistence type="inferred from homology"/>
<comment type="subcellular location">
    <subcellularLocation>
        <location evidence="1">Cell membrane</location>
        <topology evidence="1">Multi-pass membrane protein</topology>
    </subcellularLocation>
</comment>
<dbReference type="InterPro" id="IPR018584">
    <property type="entry name" value="GT87"/>
</dbReference>
<evidence type="ECO:0000256" key="6">
    <source>
        <dbReference type="ARBA" id="ARBA00023136"/>
    </source>
</evidence>
<comment type="caution">
    <text evidence="9">The sequence shown here is derived from an EMBL/GenBank/DDBJ whole genome shotgun (WGS) entry which is preliminary data.</text>
</comment>
<feature type="transmembrane region" description="Helical" evidence="8">
    <location>
        <begin position="106"/>
        <end position="124"/>
    </location>
</feature>
<feature type="transmembrane region" description="Helical" evidence="8">
    <location>
        <begin position="210"/>
        <end position="229"/>
    </location>
</feature>
<evidence type="ECO:0000313" key="10">
    <source>
        <dbReference type="Proteomes" id="UP000266677"/>
    </source>
</evidence>
<dbReference type="AlphaFoldDB" id="A0A3A4KBW2"/>
<dbReference type="RefSeq" id="WP_120044027.1">
    <property type="nucleotide sequence ID" value="NZ_QZFU01000036.1"/>
</dbReference>
<feature type="transmembrane region" description="Helical" evidence="8">
    <location>
        <begin position="183"/>
        <end position="204"/>
    </location>
</feature>
<dbReference type="GO" id="GO:0005886">
    <property type="term" value="C:plasma membrane"/>
    <property type="evidence" value="ECO:0007669"/>
    <property type="project" value="UniProtKB-SubCell"/>
</dbReference>
<name>A0A3A4KBW2_9NOCA</name>
<dbReference type="GO" id="GO:0016758">
    <property type="term" value="F:hexosyltransferase activity"/>
    <property type="evidence" value="ECO:0007669"/>
    <property type="project" value="InterPro"/>
</dbReference>
<feature type="transmembrane region" description="Helical" evidence="8">
    <location>
        <begin position="297"/>
        <end position="315"/>
    </location>
</feature>
<sequence length="404" mass="44216">MTSVTTALRPKSVIRRFGPLWPLPLVLIAGSAVYQLLPLWPLERFDGVYIDLQVYRLGVQALFDGRDMYATLPATSLGIGLPFIYPPFAALALSPFALLPWGIAKVAFFITSTLALTLTLYLVARRIWPTLGTAAMVTACAVPAAMLLEPVHQTLKFGQVNLLVMALVAADCLTEKPRWRRGILVGVAAAIKLTPVAFVLYFLVRREYKAAVTAAISGAAASALAFAVLPGASMKYWFGGMGNLSGLSGSAFRTNQSIQGMLTRLGVEKPASTLIWLALGAVLLVLIWTAMRQATDLPAVAFALNAVFALLLSPISWSHHWVWIAPGLLAVFGYATRLPWRRALPWYLTGAVTAAIFVYGPQDWLPGENRREMAWTPWQHFIGNTYVWFSVALVLLFLAGRTRR</sequence>
<evidence type="ECO:0000256" key="3">
    <source>
        <dbReference type="ARBA" id="ARBA00022679"/>
    </source>
</evidence>
<evidence type="ECO:0000256" key="4">
    <source>
        <dbReference type="ARBA" id="ARBA00022692"/>
    </source>
</evidence>
<feature type="transmembrane region" description="Helical" evidence="8">
    <location>
        <begin position="381"/>
        <end position="399"/>
    </location>
</feature>
<feature type="transmembrane region" description="Helical" evidence="8">
    <location>
        <begin position="321"/>
        <end position="337"/>
    </location>
</feature>
<keyword evidence="4 8" id="KW-0812">Transmembrane</keyword>
<evidence type="ECO:0000256" key="1">
    <source>
        <dbReference type="ARBA" id="ARBA00004651"/>
    </source>
</evidence>
<gene>
    <name evidence="9" type="ORF">D5S18_27755</name>
</gene>
<evidence type="ECO:0000256" key="7">
    <source>
        <dbReference type="ARBA" id="ARBA00024033"/>
    </source>
</evidence>